<reference evidence="1 2" key="1">
    <citation type="submission" date="2020-02" db="EMBL/GenBank/DDBJ databases">
        <title>Genomic Insights into the Phylogeny and Genetic Plasticity of the Human and Animal Enteric Pathogen Clostridium perfringens.</title>
        <authorList>
            <person name="Feng Y."/>
            <person name="Hu Y."/>
        </authorList>
    </citation>
    <scope>NUCLEOTIDE SEQUENCE [LARGE SCALE GENOMIC DNA]</scope>
    <source>
        <strain evidence="1 2">CP-40</strain>
    </source>
</reference>
<gene>
    <name evidence="1" type="ORF">G6Z34_02805</name>
</gene>
<dbReference type="AlphaFoldDB" id="A0AAP6WMU4"/>
<name>A0AAP6WMU4_CLOPF</name>
<dbReference type="Proteomes" id="UP000481454">
    <property type="component" value="Unassembled WGS sequence"/>
</dbReference>
<dbReference type="NCBIfam" id="NF033495">
    <property type="entry name" value="phage_BC1881"/>
    <property type="match status" value="1"/>
</dbReference>
<dbReference type="EMBL" id="JAALLZ010000001">
    <property type="protein sequence ID" value="NGU29044.1"/>
    <property type="molecule type" value="Genomic_DNA"/>
</dbReference>
<sequence>MENNKYVFVKDFDTALVQLGEILDNFNDNRNFEVTDDDIRALELIIKEHKNGLSTKDLVSLLSQREGVELINVNPHTEKNITICGPAIVLNIID</sequence>
<dbReference type="RefSeq" id="WP_003460795.1">
    <property type="nucleotide sequence ID" value="NZ_CATNWT010000001.1"/>
</dbReference>
<accession>A0AAP6WMU4</accession>
<dbReference type="InterPro" id="IPR047901">
    <property type="entry name" value="BC1881-like"/>
</dbReference>
<evidence type="ECO:0000313" key="2">
    <source>
        <dbReference type="Proteomes" id="UP000481454"/>
    </source>
</evidence>
<comment type="caution">
    <text evidence="1">The sequence shown here is derived from an EMBL/GenBank/DDBJ whole genome shotgun (WGS) entry which is preliminary data.</text>
</comment>
<proteinExistence type="predicted"/>
<evidence type="ECO:0000313" key="1">
    <source>
        <dbReference type="EMBL" id="NGU29044.1"/>
    </source>
</evidence>
<protein>
    <submittedName>
        <fullName evidence="1">BC1881 family protein</fullName>
    </submittedName>
</protein>
<organism evidence="1 2">
    <name type="scientific">Clostridium perfringens</name>
    <dbReference type="NCBI Taxonomy" id="1502"/>
    <lineage>
        <taxon>Bacteria</taxon>
        <taxon>Bacillati</taxon>
        <taxon>Bacillota</taxon>
        <taxon>Clostridia</taxon>
        <taxon>Eubacteriales</taxon>
        <taxon>Clostridiaceae</taxon>
        <taxon>Clostridium</taxon>
    </lineage>
</organism>